<evidence type="ECO:0000256" key="7">
    <source>
        <dbReference type="ARBA" id="ARBA00022741"/>
    </source>
</evidence>
<dbReference type="FunFam" id="3.40.50.300:FF:000126">
    <property type="entry name" value="Galactose/methyl galactoside import ATP-binding protein MglA"/>
    <property type="match status" value="1"/>
</dbReference>
<evidence type="ECO:0000256" key="5">
    <source>
        <dbReference type="ARBA" id="ARBA00022597"/>
    </source>
</evidence>
<evidence type="ECO:0000313" key="13">
    <source>
        <dbReference type="Proteomes" id="UP000184245"/>
    </source>
</evidence>
<comment type="subcellular location">
    <subcellularLocation>
        <location evidence="2">Cell inner membrane</location>
    </subcellularLocation>
    <subcellularLocation>
        <location evidence="1">Cell membrane</location>
        <topology evidence="1">Peripheral membrane protein</topology>
    </subcellularLocation>
</comment>
<keyword evidence="8 12" id="KW-0067">ATP-binding</keyword>
<evidence type="ECO:0000256" key="6">
    <source>
        <dbReference type="ARBA" id="ARBA00022737"/>
    </source>
</evidence>
<organism evidence="12 13">
    <name type="scientific">Lactonifactor longoviformis DSM 17459</name>
    <dbReference type="NCBI Taxonomy" id="1122155"/>
    <lineage>
        <taxon>Bacteria</taxon>
        <taxon>Bacillati</taxon>
        <taxon>Bacillota</taxon>
        <taxon>Clostridia</taxon>
        <taxon>Eubacteriales</taxon>
        <taxon>Clostridiaceae</taxon>
        <taxon>Lactonifactor</taxon>
    </lineage>
</organism>
<keyword evidence="3" id="KW-0813">Transport</keyword>
<evidence type="ECO:0000256" key="9">
    <source>
        <dbReference type="ARBA" id="ARBA00022967"/>
    </source>
</evidence>
<dbReference type="STRING" id="1122155.SAMN02745158_00327"/>
<dbReference type="PROSITE" id="PS00211">
    <property type="entry name" value="ABC_TRANSPORTER_1"/>
    <property type="match status" value="1"/>
</dbReference>
<dbReference type="SMART" id="SM00382">
    <property type="entry name" value="AAA"/>
    <property type="match status" value="2"/>
</dbReference>
<feature type="domain" description="ABC transporter" evidence="11">
    <location>
        <begin position="251"/>
        <end position="494"/>
    </location>
</feature>
<dbReference type="PANTHER" id="PTHR43790:SF3">
    <property type="entry name" value="D-ALLOSE IMPORT ATP-BINDING PROTEIN ALSA-RELATED"/>
    <property type="match status" value="1"/>
</dbReference>
<evidence type="ECO:0000256" key="10">
    <source>
        <dbReference type="ARBA" id="ARBA00023136"/>
    </source>
</evidence>
<keyword evidence="7" id="KW-0547">Nucleotide-binding</keyword>
<keyword evidence="4" id="KW-1003">Cell membrane</keyword>
<dbReference type="CDD" id="cd03216">
    <property type="entry name" value="ABC_Carb_Monos_I"/>
    <property type="match status" value="1"/>
</dbReference>
<dbReference type="PROSITE" id="PS50893">
    <property type="entry name" value="ABC_TRANSPORTER_2"/>
    <property type="match status" value="2"/>
</dbReference>
<dbReference type="Proteomes" id="UP000184245">
    <property type="component" value="Unassembled WGS sequence"/>
</dbReference>
<dbReference type="InterPro" id="IPR027417">
    <property type="entry name" value="P-loop_NTPase"/>
</dbReference>
<feature type="domain" description="ABC transporter" evidence="11">
    <location>
        <begin position="5"/>
        <end position="241"/>
    </location>
</feature>
<dbReference type="Pfam" id="PF00005">
    <property type="entry name" value="ABC_tran"/>
    <property type="match status" value="2"/>
</dbReference>
<evidence type="ECO:0000256" key="2">
    <source>
        <dbReference type="ARBA" id="ARBA00004533"/>
    </source>
</evidence>
<sequence length="496" mass="55230">MVKILEMRNISKRFPGVLALDGVSLTLHAGEILALLGENGAGKSTLMKILSGAYQADQGEIFLKEEKIISKNPAEMMKKNIAVMHQELSYLNDLSIAENIFLGKLPINKFFQVDYKKLRADTKRLLDMVGLDLDPMTEVSTMTVAQKQMMEIAKALSAEVQVLVLDEPTSALNETEVQILFGLIRRLAAQGKGIIYISHKMDEIFEISHRIQVLRDGRHIGTAHTGEITTGELVNMMVGRTIDTICAKEGRSPGDVVLEVKNLVTARIKDITFSVRAGEVVGLYGLMGSGRTELVEAIFGKKPVSGGEIRIDGKKLSIRSPRDAIREGIAYIPRERRSEGLVLTESVQHNMSIVHIDKLQKFLKLDLKREKTLVREWIQKLQIKTPSLHTPVKNLSGGNQQKAVIGKWMMDEMKVIILNEPTRGIDVGAKAEVYHLIEELCQKGMAVIMISSETPEIMGVSDRILVVHEGRITGECERAEFKQETIMHYAIGEKSL</sequence>
<gene>
    <name evidence="12" type="ORF">SAMN02745158_00327</name>
</gene>
<accession>A0A1M4SYW3</accession>
<dbReference type="InterPro" id="IPR003439">
    <property type="entry name" value="ABC_transporter-like_ATP-bd"/>
</dbReference>
<dbReference type="EMBL" id="FQVI01000001">
    <property type="protein sequence ID" value="SHE37227.1"/>
    <property type="molecule type" value="Genomic_DNA"/>
</dbReference>
<dbReference type="GO" id="GO:0005886">
    <property type="term" value="C:plasma membrane"/>
    <property type="evidence" value="ECO:0007669"/>
    <property type="project" value="UniProtKB-SubCell"/>
</dbReference>
<dbReference type="RefSeq" id="WP_207650890.1">
    <property type="nucleotide sequence ID" value="NZ_FQVI01000001.1"/>
</dbReference>
<dbReference type="FunFam" id="3.40.50.300:FF:000127">
    <property type="entry name" value="Ribose import ATP-binding protein RbsA"/>
    <property type="match status" value="1"/>
</dbReference>
<evidence type="ECO:0000256" key="4">
    <source>
        <dbReference type="ARBA" id="ARBA00022475"/>
    </source>
</evidence>
<protein>
    <submittedName>
        <fullName evidence="12">Monosaccharide ABC transporter ATP-binding protein, CUT2 family</fullName>
    </submittedName>
</protein>
<dbReference type="Gene3D" id="3.40.50.300">
    <property type="entry name" value="P-loop containing nucleotide triphosphate hydrolases"/>
    <property type="match status" value="2"/>
</dbReference>
<keyword evidence="6" id="KW-0677">Repeat</keyword>
<keyword evidence="13" id="KW-1185">Reference proteome</keyword>
<dbReference type="CDD" id="cd03215">
    <property type="entry name" value="ABC_Carb_Monos_II"/>
    <property type="match status" value="1"/>
</dbReference>
<dbReference type="GO" id="GO:0015749">
    <property type="term" value="P:monosaccharide transmembrane transport"/>
    <property type="evidence" value="ECO:0007669"/>
    <property type="project" value="UniProtKB-ARBA"/>
</dbReference>
<evidence type="ECO:0000259" key="11">
    <source>
        <dbReference type="PROSITE" id="PS50893"/>
    </source>
</evidence>
<keyword evidence="9" id="KW-1278">Translocase</keyword>
<reference evidence="12 13" key="1">
    <citation type="submission" date="2016-11" db="EMBL/GenBank/DDBJ databases">
        <authorList>
            <person name="Jaros S."/>
            <person name="Januszkiewicz K."/>
            <person name="Wedrychowicz H."/>
        </authorList>
    </citation>
    <scope>NUCLEOTIDE SEQUENCE [LARGE SCALE GENOMIC DNA]</scope>
    <source>
        <strain evidence="12 13">DSM 17459</strain>
    </source>
</reference>
<dbReference type="GO" id="GO:0005524">
    <property type="term" value="F:ATP binding"/>
    <property type="evidence" value="ECO:0007669"/>
    <property type="project" value="UniProtKB-KW"/>
</dbReference>
<dbReference type="InterPro" id="IPR003593">
    <property type="entry name" value="AAA+_ATPase"/>
</dbReference>
<proteinExistence type="predicted"/>
<dbReference type="PANTHER" id="PTHR43790">
    <property type="entry name" value="CARBOHYDRATE TRANSPORT ATP-BINDING PROTEIN MG119-RELATED"/>
    <property type="match status" value="1"/>
</dbReference>
<keyword evidence="10" id="KW-0472">Membrane</keyword>
<dbReference type="InterPro" id="IPR017871">
    <property type="entry name" value="ABC_transporter-like_CS"/>
</dbReference>
<dbReference type="InterPro" id="IPR050107">
    <property type="entry name" value="ABC_carbohydrate_import_ATPase"/>
</dbReference>
<evidence type="ECO:0000256" key="3">
    <source>
        <dbReference type="ARBA" id="ARBA00022448"/>
    </source>
</evidence>
<evidence type="ECO:0000313" key="12">
    <source>
        <dbReference type="EMBL" id="SHE37227.1"/>
    </source>
</evidence>
<keyword evidence="5" id="KW-0762">Sugar transport</keyword>
<name>A0A1M4SYW3_9CLOT</name>
<evidence type="ECO:0000256" key="8">
    <source>
        <dbReference type="ARBA" id="ARBA00022840"/>
    </source>
</evidence>
<dbReference type="AlphaFoldDB" id="A0A1M4SYW3"/>
<dbReference type="SUPFAM" id="SSF52540">
    <property type="entry name" value="P-loop containing nucleoside triphosphate hydrolases"/>
    <property type="match status" value="2"/>
</dbReference>
<dbReference type="GO" id="GO:0016887">
    <property type="term" value="F:ATP hydrolysis activity"/>
    <property type="evidence" value="ECO:0007669"/>
    <property type="project" value="InterPro"/>
</dbReference>
<evidence type="ECO:0000256" key="1">
    <source>
        <dbReference type="ARBA" id="ARBA00004202"/>
    </source>
</evidence>